<evidence type="ECO:0000256" key="7">
    <source>
        <dbReference type="ARBA" id="ARBA00022692"/>
    </source>
</evidence>
<evidence type="ECO:0000256" key="28">
    <source>
        <dbReference type="ARBA" id="ARBA00075868"/>
    </source>
</evidence>
<evidence type="ECO:0000256" key="25">
    <source>
        <dbReference type="ARBA" id="ARBA00051975"/>
    </source>
</evidence>
<comment type="pathway">
    <text evidence="3">Glycolipid biosynthesis.</text>
</comment>
<evidence type="ECO:0000256" key="18">
    <source>
        <dbReference type="ARBA" id="ARBA00042448"/>
    </source>
</evidence>
<evidence type="ECO:0000256" key="26">
    <source>
        <dbReference type="ARBA" id="ARBA00052660"/>
    </source>
</evidence>
<keyword evidence="6" id="KW-0808">Transferase</keyword>
<dbReference type="RefSeq" id="XP_032140745.1">
    <property type="nucleotide sequence ID" value="XM_032284854.1"/>
</dbReference>
<dbReference type="InterPro" id="IPR001675">
    <property type="entry name" value="Glyco_trans_29"/>
</dbReference>
<evidence type="ECO:0000256" key="12">
    <source>
        <dbReference type="ARBA" id="ARBA00023136"/>
    </source>
</evidence>
<dbReference type="AlphaFoldDB" id="A0A6J3IEY9"/>
<dbReference type="Pfam" id="PF00777">
    <property type="entry name" value="Glyco_transf_29"/>
    <property type="match status" value="1"/>
</dbReference>
<evidence type="ECO:0000256" key="20">
    <source>
        <dbReference type="ARBA" id="ARBA00043773"/>
    </source>
</evidence>
<dbReference type="GO" id="GO:0003836">
    <property type="term" value="F:beta-galactoside (CMP) alpha-2,3-sialyltransferase activity"/>
    <property type="evidence" value="ECO:0007669"/>
    <property type="project" value="UniProtKB-EC"/>
</dbReference>
<comment type="catalytic activity">
    <reaction evidence="20">
        <text>a ganglioside GM1 (d18:1(4E)) + CMP-N-acetyl-beta-neuraminate = a ganglioside GD1a (d18:1(4E)) + CMP + H(+)</text>
        <dbReference type="Rhea" id="RHEA:18021"/>
        <dbReference type="ChEBI" id="CHEBI:15378"/>
        <dbReference type="ChEBI" id="CHEBI:57812"/>
        <dbReference type="ChEBI" id="CHEBI:60377"/>
        <dbReference type="ChEBI" id="CHEBI:77709"/>
        <dbReference type="ChEBI" id="CHEBI:78445"/>
        <dbReference type="EC" id="2.4.3.2"/>
    </reaction>
    <physiologicalReaction direction="left-to-right" evidence="20">
        <dbReference type="Rhea" id="RHEA:18022"/>
    </physiologicalReaction>
</comment>
<sequence>MISKSRWKLLAMLAVVLAVMLWYCISWEDSFYFPIPEKKEPCLQGEAERKASKLFGNYSRDQPIFLQLKDYFWVKTPSAYELPYGTKGSEDLLLRVLAITSYSIPESIQSLRCRRCVVVGNGHRLRNSSLGDAINKYDVVIRLNNAPVAGYEGDVGSKTTMRLFYPESAHFDPKAQNNPDTLLVLVAFKAMDFHWIETILSDKKRVRKGFWKQPPLIWNVNPEQIRILNPFFMEIAADKLLNLPMQQLRKIKQMPTTRSRPFTTMSRSRSSPWRGQAITSPKRRWPLSGCWRWEPSRTSRPSDLGESCSLSVAYSAVWVTPICGCGDAWCQYDPLGLTPSWGGSPGPGQV</sequence>
<gene>
    <name evidence="35" type="primary">ST3GAL4</name>
</gene>
<evidence type="ECO:0000256" key="21">
    <source>
        <dbReference type="ARBA" id="ARBA00048162"/>
    </source>
</evidence>
<organism evidence="34 35">
    <name type="scientific">Sapajus apella</name>
    <name type="common">Brown-capped capuchin</name>
    <name type="synonym">Cebus apella</name>
    <dbReference type="NCBI Taxonomy" id="9515"/>
    <lineage>
        <taxon>Eukaryota</taxon>
        <taxon>Metazoa</taxon>
        <taxon>Chordata</taxon>
        <taxon>Craniata</taxon>
        <taxon>Vertebrata</taxon>
        <taxon>Euteleostomi</taxon>
        <taxon>Mammalia</taxon>
        <taxon>Eutheria</taxon>
        <taxon>Euarchontoglires</taxon>
        <taxon>Primates</taxon>
        <taxon>Haplorrhini</taxon>
        <taxon>Platyrrhini</taxon>
        <taxon>Cebidae</taxon>
        <taxon>Cebinae</taxon>
        <taxon>Sapajus</taxon>
    </lineage>
</organism>
<evidence type="ECO:0000256" key="6">
    <source>
        <dbReference type="ARBA" id="ARBA00022679"/>
    </source>
</evidence>
<evidence type="ECO:0000256" key="3">
    <source>
        <dbReference type="ARBA" id="ARBA00004934"/>
    </source>
</evidence>
<comment type="catalytic activity">
    <reaction evidence="25">
        <text>a beta-D-galactosyl-(1-&gt;3)-N-acetyl-beta-D-galactosaminyl derivative + CMP-N-acetyl-beta-neuraminate = an N-acetyl-alpha-neuraminyl-(2-&gt;3)-beta-D-galactosyl-(1-&gt;3)-N-acetyl-beta-D-galactosaminyl derivative + CMP + H(+)</text>
        <dbReference type="Rhea" id="RHEA:52380"/>
        <dbReference type="ChEBI" id="CHEBI:15378"/>
        <dbReference type="ChEBI" id="CHEBI:57812"/>
        <dbReference type="ChEBI" id="CHEBI:60377"/>
        <dbReference type="ChEBI" id="CHEBI:136588"/>
        <dbReference type="ChEBI" id="CHEBI:136589"/>
        <dbReference type="EC" id="2.4.3.2"/>
    </reaction>
    <physiologicalReaction direction="left-to-right" evidence="25">
        <dbReference type="Rhea" id="RHEA:52381"/>
    </physiologicalReaction>
</comment>
<evidence type="ECO:0000256" key="14">
    <source>
        <dbReference type="ARBA" id="ARBA00023180"/>
    </source>
</evidence>
<accession>A0A6J3IEY9</accession>
<name>A0A6J3IEY9_SAPAP</name>
<dbReference type="GO" id="GO:0047288">
    <property type="term" value="F:beta-D-galactosyl-(1-&gt;3)-N-acetyl-beta-D-galactosaminide alpha-2,3- sialyltransferase"/>
    <property type="evidence" value="ECO:0007669"/>
    <property type="project" value="UniProtKB-EC"/>
</dbReference>
<keyword evidence="7" id="KW-0812">Transmembrane</keyword>
<dbReference type="EC" id="2.4.3.4" evidence="17"/>
<evidence type="ECO:0000256" key="29">
    <source>
        <dbReference type="ARBA" id="ARBA00076295"/>
    </source>
</evidence>
<reference evidence="35" key="1">
    <citation type="submission" date="2025-08" db="UniProtKB">
        <authorList>
            <consortium name="RefSeq"/>
        </authorList>
    </citation>
    <scope>IDENTIFICATION</scope>
    <source>
        <tissue evidence="35">Blood</tissue>
    </source>
</reference>
<evidence type="ECO:0000256" key="4">
    <source>
        <dbReference type="ARBA" id="ARBA00006003"/>
    </source>
</evidence>
<evidence type="ECO:0000256" key="24">
    <source>
        <dbReference type="ARBA" id="ARBA00051076"/>
    </source>
</evidence>
<comment type="catalytic activity">
    <reaction evidence="24">
        <text>a neolactoside nLc4Cer + CMP-N-acetyl-beta-neuraminate = a neolactoside IV(3)-alpha-NeuAc-nLc4Cer + CMP + H(+)</text>
        <dbReference type="Rhea" id="RHEA:65432"/>
        <dbReference type="ChEBI" id="CHEBI:15378"/>
        <dbReference type="ChEBI" id="CHEBI:57812"/>
        <dbReference type="ChEBI" id="CHEBI:60377"/>
        <dbReference type="ChEBI" id="CHEBI:90376"/>
        <dbReference type="ChEBI" id="CHEBI:90390"/>
    </reaction>
    <physiologicalReaction direction="left-to-right" evidence="24">
        <dbReference type="Rhea" id="RHEA:65433"/>
    </physiologicalReaction>
</comment>
<evidence type="ECO:0000256" key="9">
    <source>
        <dbReference type="ARBA" id="ARBA00022989"/>
    </source>
</evidence>
<dbReference type="EC" id="2.4.3.6" evidence="23"/>
<dbReference type="InterPro" id="IPR051142">
    <property type="entry name" value="Glycosyltransferase_29"/>
</dbReference>
<feature type="region of interest" description="Disordered" evidence="33">
    <location>
        <begin position="254"/>
        <end position="280"/>
    </location>
</feature>
<comment type="similarity">
    <text evidence="4">Belongs to the glycosyltransferase 29 family.</text>
</comment>
<dbReference type="EC" id="2.4.3.2" evidence="16"/>
<proteinExistence type="inferred from homology"/>
<comment type="subcellular location">
    <subcellularLocation>
        <location evidence="1">Golgi apparatus</location>
        <location evidence="1">Golgi stack membrane</location>
        <topology evidence="1">Single-pass type II membrane protein</topology>
    </subcellularLocation>
</comment>
<comment type="catalytic activity">
    <reaction evidence="21">
        <text>a neolactoside nLc4Cer(d18:1(4E)) + CMP-N-acetyl-beta-neuraminate = a neolactoside IV(3)-alpha-NeuAc-nLc4Cer(d18:1(4E)) + CMP + H(+)</text>
        <dbReference type="Rhea" id="RHEA:18913"/>
        <dbReference type="ChEBI" id="CHEBI:15378"/>
        <dbReference type="ChEBI" id="CHEBI:17006"/>
        <dbReference type="ChEBI" id="CHEBI:57812"/>
        <dbReference type="ChEBI" id="CHEBI:58665"/>
        <dbReference type="ChEBI" id="CHEBI:60377"/>
        <dbReference type="EC" id="2.4.3.6"/>
    </reaction>
    <physiologicalReaction direction="left-to-right" evidence="21">
        <dbReference type="Rhea" id="RHEA:18914"/>
    </physiologicalReaction>
</comment>
<keyword evidence="10" id="KW-0333">Golgi apparatus</keyword>
<dbReference type="GO" id="GO:0008118">
    <property type="term" value="F:N-acetyllactosaminide alpha-2,3-sialyltransferase activity"/>
    <property type="evidence" value="ECO:0007669"/>
    <property type="project" value="UniProtKB-EC"/>
</dbReference>
<dbReference type="CTD" id="6484"/>
<evidence type="ECO:0000256" key="22">
    <source>
        <dbReference type="ARBA" id="ARBA00049294"/>
    </source>
</evidence>
<evidence type="ECO:0000256" key="5">
    <source>
        <dbReference type="ARBA" id="ARBA00022676"/>
    </source>
</evidence>
<evidence type="ECO:0000256" key="2">
    <source>
        <dbReference type="ARBA" id="ARBA00004922"/>
    </source>
</evidence>
<protein>
    <recommendedName>
        <fullName evidence="27">CMP-N-acetylneuraminate-beta-galactosamide-alpha-2,3-sialyltransferase 4</fullName>
        <ecNumber evidence="16">2.4.3.2</ecNumber>
        <ecNumber evidence="17">2.4.3.4</ecNumber>
        <ecNumber evidence="23">2.4.3.6</ecNumber>
    </recommendedName>
    <alternativeName>
        <fullName evidence="28">Alpha 2,3-sialyltransferase IV</fullName>
    </alternativeName>
    <alternativeName>
        <fullName evidence="18">Gal-beta-1,3-GalNAc-alpha-2,3-sialyltransferase</fullName>
    </alternativeName>
    <alternativeName>
        <fullName evidence="30">Gal-beta-1,4-GlcNAc-alpha-2,3-sialyltransferase</fullName>
    </alternativeName>
    <alternativeName>
        <fullName evidence="29">N-acetyllactosaminide alpha-2,3-sialyltransferase</fullName>
    </alternativeName>
    <alternativeName>
        <fullName evidence="31">ST3Gal IV</fullName>
    </alternativeName>
    <alternativeName>
        <fullName evidence="32">Sialyltransferase 4C</fullName>
    </alternativeName>
</protein>
<evidence type="ECO:0000256" key="27">
    <source>
        <dbReference type="ARBA" id="ARBA00072813"/>
    </source>
</evidence>
<keyword evidence="12" id="KW-0472">Membrane</keyword>
<evidence type="ECO:0000256" key="13">
    <source>
        <dbReference type="ARBA" id="ARBA00023157"/>
    </source>
</evidence>
<evidence type="ECO:0000256" key="33">
    <source>
        <dbReference type="SAM" id="MobiDB-lite"/>
    </source>
</evidence>
<evidence type="ECO:0000313" key="35">
    <source>
        <dbReference type="RefSeq" id="XP_032140745.1"/>
    </source>
</evidence>
<keyword evidence="11" id="KW-0443">Lipid metabolism</keyword>
<evidence type="ECO:0000256" key="32">
    <source>
        <dbReference type="ARBA" id="ARBA00082801"/>
    </source>
</evidence>
<dbReference type="GO" id="GO:0032580">
    <property type="term" value="C:Golgi cisterna membrane"/>
    <property type="evidence" value="ECO:0007669"/>
    <property type="project" value="UniProtKB-SubCell"/>
</dbReference>
<dbReference type="Proteomes" id="UP000504640">
    <property type="component" value="Unplaced"/>
</dbReference>
<dbReference type="PANTHER" id="PTHR13713:SF57">
    <property type="entry name" value="CMP-N-ACETYLNEURAMINATE-BETA-GALACTOSAMIDE-ALPHA-2,3-SIALYLTRANSFERASE 4"/>
    <property type="match status" value="1"/>
</dbReference>
<evidence type="ECO:0000256" key="10">
    <source>
        <dbReference type="ARBA" id="ARBA00023034"/>
    </source>
</evidence>
<dbReference type="Gene3D" id="3.90.1480.20">
    <property type="entry name" value="Glycosyl transferase family 29"/>
    <property type="match status" value="1"/>
</dbReference>
<feature type="compositionally biased region" description="Polar residues" evidence="33">
    <location>
        <begin position="254"/>
        <end position="279"/>
    </location>
</feature>
<evidence type="ECO:0000256" key="15">
    <source>
        <dbReference type="ARBA" id="ARBA00036292"/>
    </source>
</evidence>
<evidence type="ECO:0000256" key="8">
    <source>
        <dbReference type="ARBA" id="ARBA00022968"/>
    </source>
</evidence>
<evidence type="ECO:0000256" key="11">
    <source>
        <dbReference type="ARBA" id="ARBA00023098"/>
    </source>
</evidence>
<keyword evidence="34" id="KW-1185">Reference proteome</keyword>
<comment type="catalytic activity">
    <reaction evidence="22">
        <text>a beta-D-galactosyl-(1-&gt;4)-N-acetyl-beta-D-glucosaminyl derivative + CMP-N-acetyl-beta-neuraminate = an N-acetyl-alpha-neuraminyl-(2-&gt;3)-beta-D-galactosyl-(1-&gt;4)-N-acetyl-beta-D-glucosaminyl derivative + CMP + H(+)</text>
        <dbReference type="Rhea" id="RHEA:52316"/>
        <dbReference type="ChEBI" id="CHEBI:15378"/>
        <dbReference type="ChEBI" id="CHEBI:57812"/>
        <dbReference type="ChEBI" id="CHEBI:60377"/>
        <dbReference type="ChEBI" id="CHEBI:133507"/>
        <dbReference type="ChEBI" id="CHEBI:136545"/>
        <dbReference type="EC" id="2.4.3.6"/>
    </reaction>
    <physiologicalReaction direction="left-to-right" evidence="22">
        <dbReference type="Rhea" id="RHEA:52317"/>
    </physiologicalReaction>
</comment>
<evidence type="ECO:0000256" key="19">
    <source>
        <dbReference type="ARBA" id="ARBA00043673"/>
    </source>
</evidence>
<comment type="catalytic activity">
    <reaction evidence="19">
        <text>a ganglioside GA1 (d18:1(4E)) + CMP-N-acetyl-beta-neuraminate = a ganglioside GM1b (d18:1(4E)) + CMP + H(+)</text>
        <dbReference type="Rhea" id="RHEA:47560"/>
        <dbReference type="ChEBI" id="CHEBI:15378"/>
        <dbReference type="ChEBI" id="CHEBI:27938"/>
        <dbReference type="ChEBI" id="CHEBI:57812"/>
        <dbReference type="ChEBI" id="CHEBI:60377"/>
        <dbReference type="ChEBI" id="CHEBI:78568"/>
    </reaction>
    <physiologicalReaction direction="left-to-right" evidence="19">
        <dbReference type="Rhea" id="RHEA:47561"/>
    </physiologicalReaction>
</comment>
<keyword evidence="9" id="KW-1133">Transmembrane helix</keyword>
<keyword evidence="14" id="KW-0325">Glycoprotein</keyword>
<evidence type="ECO:0000256" key="17">
    <source>
        <dbReference type="ARBA" id="ARBA00039107"/>
    </source>
</evidence>
<comment type="pathway">
    <text evidence="2">Protein modification; protein glycosylation.</text>
</comment>
<keyword evidence="8" id="KW-0735">Signal-anchor</keyword>
<dbReference type="PANTHER" id="PTHR13713">
    <property type="entry name" value="SIALYLTRANSFERASE"/>
    <property type="match status" value="1"/>
</dbReference>
<evidence type="ECO:0000313" key="34">
    <source>
        <dbReference type="Proteomes" id="UP000504640"/>
    </source>
</evidence>
<evidence type="ECO:0000256" key="30">
    <source>
        <dbReference type="ARBA" id="ARBA00076532"/>
    </source>
</evidence>
<keyword evidence="5" id="KW-0328">Glycosyltransferase</keyword>
<evidence type="ECO:0000256" key="16">
    <source>
        <dbReference type="ARBA" id="ARBA00039106"/>
    </source>
</evidence>
<comment type="catalytic activity">
    <reaction evidence="26">
        <text>a ganglioside GT1c (d18:1(4E)) + CMP-N-acetyl-beta-neuraminate = a ganglioside GQ1c (d18:1(4E)) + CMP + H(+)</text>
        <dbReference type="Rhea" id="RHEA:47588"/>
        <dbReference type="ChEBI" id="CHEBI:15378"/>
        <dbReference type="ChEBI" id="CHEBI:57812"/>
        <dbReference type="ChEBI" id="CHEBI:60377"/>
        <dbReference type="ChEBI" id="CHEBI:87789"/>
        <dbReference type="ChEBI" id="CHEBI:87791"/>
    </reaction>
    <physiologicalReaction direction="left-to-right" evidence="26">
        <dbReference type="Rhea" id="RHEA:47589"/>
    </physiologicalReaction>
</comment>
<comment type="catalytic activity">
    <reaction evidence="15">
        <text>a beta-D-galactosyl-(1-&gt;3)-N-acetyl-alpha-D-galactosaminyl derivative + CMP-N-acetyl-beta-neuraminate = an N-acetyl-alpha-neuraminyl-(2-&gt;3)-beta-D-galactosyl-(1-&gt;3)-N-acetyl-alpha-D-galactosaminyl derivative + CMP + H(+)</text>
        <dbReference type="Rhea" id="RHEA:21616"/>
        <dbReference type="ChEBI" id="CHEBI:15378"/>
        <dbReference type="ChEBI" id="CHEBI:57812"/>
        <dbReference type="ChEBI" id="CHEBI:60377"/>
        <dbReference type="ChEBI" id="CHEBI:133470"/>
        <dbReference type="ChEBI" id="CHEBI:139596"/>
        <dbReference type="EC" id="2.4.3.4"/>
    </reaction>
    <physiologicalReaction direction="left-to-right" evidence="15">
        <dbReference type="Rhea" id="RHEA:21617"/>
    </physiologicalReaction>
</comment>
<dbReference type="FunFam" id="3.90.1480.20:FF:000005">
    <property type="entry name" value="ST3 beta-galactoside alpha-2,3-sialyltransferase 4"/>
    <property type="match status" value="1"/>
</dbReference>
<evidence type="ECO:0000256" key="31">
    <source>
        <dbReference type="ARBA" id="ARBA00081234"/>
    </source>
</evidence>
<dbReference type="GO" id="GO:0009247">
    <property type="term" value="P:glycolipid biosynthetic process"/>
    <property type="evidence" value="ECO:0007669"/>
    <property type="project" value="TreeGrafter"/>
</dbReference>
<keyword evidence="13" id="KW-1015">Disulfide bond</keyword>
<evidence type="ECO:0000256" key="23">
    <source>
        <dbReference type="ARBA" id="ARBA00049726"/>
    </source>
</evidence>
<evidence type="ECO:0000256" key="1">
    <source>
        <dbReference type="ARBA" id="ARBA00004447"/>
    </source>
</evidence>
<dbReference type="InterPro" id="IPR038578">
    <property type="entry name" value="GT29-like_sf"/>
</dbReference>
<dbReference type="GeneID" id="116555936"/>